<gene>
    <name evidence="2" type="ORF">A3844_09170</name>
</gene>
<dbReference type="Gene3D" id="3.40.630.30">
    <property type="match status" value="1"/>
</dbReference>
<evidence type="ECO:0000259" key="1">
    <source>
        <dbReference type="PROSITE" id="PS51186"/>
    </source>
</evidence>
<protein>
    <recommendedName>
        <fullName evidence="1">N-acetyltransferase domain-containing protein</fullName>
    </recommendedName>
</protein>
<dbReference type="InterPro" id="IPR051531">
    <property type="entry name" value="N-acetyltransferase"/>
</dbReference>
<dbReference type="EMBL" id="LVWI01000033">
    <property type="protein sequence ID" value="OKP87969.1"/>
    <property type="molecule type" value="Genomic_DNA"/>
</dbReference>
<sequence>MYVCGGEVPVLHGKKVKLRAMEAEHAADLFAVWSHPQVACWLAAPPLSTPQEAEELIAILLQMSREEESLRWSILGHDGHIIGSCGYNSWQLQGAYRGEIGCELLPDYWGKGYMREALELMLDYGFAVMGLNRIEALCHPDNIRAQRLFQSLGFGREGLLHEYRHTEAGFQDVVLYALLEGSQKD</sequence>
<dbReference type="Proteomes" id="UP000186058">
    <property type="component" value="Unassembled WGS sequence"/>
</dbReference>
<organism evidence="2 3">
    <name type="scientific">Paenibacillus helianthi</name>
    <dbReference type="NCBI Taxonomy" id="1349432"/>
    <lineage>
        <taxon>Bacteria</taxon>
        <taxon>Bacillati</taxon>
        <taxon>Bacillota</taxon>
        <taxon>Bacilli</taxon>
        <taxon>Bacillales</taxon>
        <taxon>Paenibacillaceae</taxon>
        <taxon>Paenibacillus</taxon>
    </lineage>
</organism>
<feature type="domain" description="N-acetyltransferase" evidence="1">
    <location>
        <begin position="16"/>
        <end position="180"/>
    </location>
</feature>
<evidence type="ECO:0000313" key="2">
    <source>
        <dbReference type="EMBL" id="OKP87969.1"/>
    </source>
</evidence>
<dbReference type="PANTHER" id="PTHR43792:SF9">
    <property type="entry name" value="RIBOSOMAL-PROTEIN-ALANINE ACETYLTRANSFERASE"/>
    <property type="match status" value="1"/>
</dbReference>
<comment type="caution">
    <text evidence="2">The sequence shown here is derived from an EMBL/GenBank/DDBJ whole genome shotgun (WGS) entry which is preliminary data.</text>
</comment>
<dbReference type="InterPro" id="IPR016181">
    <property type="entry name" value="Acyl_CoA_acyltransferase"/>
</dbReference>
<dbReference type="InterPro" id="IPR000182">
    <property type="entry name" value="GNAT_dom"/>
</dbReference>
<keyword evidence="3" id="KW-1185">Reference proteome</keyword>
<proteinExistence type="predicted"/>
<dbReference type="PANTHER" id="PTHR43792">
    <property type="entry name" value="GNAT FAMILY, PUTATIVE (AFU_ORTHOLOGUE AFUA_3G00765)-RELATED-RELATED"/>
    <property type="match status" value="1"/>
</dbReference>
<accession>A0ABX3EQ79</accession>
<dbReference type="SUPFAM" id="SSF55729">
    <property type="entry name" value="Acyl-CoA N-acyltransferases (Nat)"/>
    <property type="match status" value="1"/>
</dbReference>
<name>A0ABX3EQ79_9BACL</name>
<reference evidence="2 3" key="1">
    <citation type="submission" date="2016-03" db="EMBL/GenBank/DDBJ databases">
        <authorList>
            <person name="Sant'Anna F.H."/>
            <person name="Ambrosini A."/>
            <person name="Souza R."/>
            <person name="Bach E."/>
            <person name="Fernandes G."/>
            <person name="Balsanelli E."/>
            <person name="Baura V.A."/>
            <person name="Souza E.M."/>
            <person name="Passaglia L."/>
        </authorList>
    </citation>
    <scope>NUCLEOTIDE SEQUENCE [LARGE SCALE GENOMIC DNA]</scope>
    <source>
        <strain evidence="2 3">P26E</strain>
    </source>
</reference>
<dbReference type="RefSeq" id="WP_074086809.1">
    <property type="nucleotide sequence ID" value="NZ_LVWI01000033.1"/>
</dbReference>
<evidence type="ECO:0000313" key="3">
    <source>
        <dbReference type="Proteomes" id="UP000186058"/>
    </source>
</evidence>
<dbReference type="PROSITE" id="PS51186">
    <property type="entry name" value="GNAT"/>
    <property type="match status" value="1"/>
</dbReference>
<dbReference type="Pfam" id="PF13302">
    <property type="entry name" value="Acetyltransf_3"/>
    <property type="match status" value="1"/>
</dbReference>